<dbReference type="EC" id="4.2.-.-" evidence="4"/>
<dbReference type="Proteomes" id="UP000000269">
    <property type="component" value="Chromosome"/>
</dbReference>
<dbReference type="GO" id="GO:0016829">
    <property type="term" value="F:lyase activity"/>
    <property type="evidence" value="ECO:0007669"/>
    <property type="project" value="UniProtKB-KW"/>
</dbReference>
<dbReference type="PANTHER" id="PTHR30411">
    <property type="entry name" value="CYTOPLASMIC PROTEIN"/>
    <property type="match status" value="1"/>
</dbReference>
<sequence>MANVKTNAMRILDKAGIPYKIYTYEQKDGLVDGISVAGKIGQPFEKVYKTLVTQGASREYYVFIVPVNEELNLKAAAKSVNEKNVEMIKSTDITKVTGYIRGGCSPVGMKKEYKTVLDSSCNRVDRLIVSAGKIGYQIEIATADLIRLIRCEVESIVMDKQVDGA</sequence>
<evidence type="ECO:0000313" key="7">
    <source>
        <dbReference type="Proteomes" id="UP000000269"/>
    </source>
</evidence>
<evidence type="ECO:0000256" key="3">
    <source>
        <dbReference type="ARBA" id="ARBA00023239"/>
    </source>
</evidence>
<dbReference type="PIRSF" id="PIRSF006181">
    <property type="entry name" value="EbsC_YbaK"/>
    <property type="match status" value="1"/>
</dbReference>
<keyword evidence="2 4" id="KW-0648">Protein biosynthesis</keyword>
<dbReference type="InterPro" id="IPR036754">
    <property type="entry name" value="YbaK/aa-tRNA-synt-asso_dom_sf"/>
</dbReference>
<dbReference type="InterPro" id="IPR007214">
    <property type="entry name" value="YbaK/aa-tRNA-synth-assoc-dom"/>
</dbReference>
<dbReference type="STRING" id="350688.Clos_0937"/>
<dbReference type="EMBL" id="CP000853">
    <property type="protein sequence ID" value="ABW18484.1"/>
    <property type="molecule type" value="Genomic_DNA"/>
</dbReference>
<dbReference type="GO" id="GO:0002161">
    <property type="term" value="F:aminoacyl-tRNA deacylase activity"/>
    <property type="evidence" value="ECO:0007669"/>
    <property type="project" value="InterPro"/>
</dbReference>
<evidence type="ECO:0000259" key="5">
    <source>
        <dbReference type="Pfam" id="PF04073"/>
    </source>
</evidence>
<dbReference type="eggNOG" id="COG2606">
    <property type="taxonomic scope" value="Bacteria"/>
</dbReference>
<proteinExistence type="inferred from homology"/>
<dbReference type="RefSeq" id="WP_012158796.1">
    <property type="nucleotide sequence ID" value="NC_009922.1"/>
</dbReference>
<feature type="domain" description="YbaK/aminoacyl-tRNA synthetase-associated" evidence="5">
    <location>
        <begin position="37"/>
        <end position="148"/>
    </location>
</feature>
<dbReference type="HOGENOM" id="CLU_094875_3_0_9"/>
<dbReference type="GO" id="GO:0006412">
    <property type="term" value="P:translation"/>
    <property type="evidence" value="ECO:0007669"/>
    <property type="project" value="UniProtKB-KW"/>
</dbReference>
<dbReference type="OrthoDB" id="9809296at2"/>
<evidence type="ECO:0000256" key="4">
    <source>
        <dbReference type="PIRNR" id="PIRNR006181"/>
    </source>
</evidence>
<protein>
    <recommendedName>
        <fullName evidence="4">Cys-tRNA(Pro)/Cys-tRNA(Cys) deacylase</fullName>
        <ecNumber evidence="4">4.2.-.-</ecNumber>
    </recommendedName>
</protein>
<dbReference type="SUPFAM" id="SSF55826">
    <property type="entry name" value="YbaK/ProRS associated domain"/>
    <property type="match status" value="1"/>
</dbReference>
<evidence type="ECO:0000313" key="6">
    <source>
        <dbReference type="EMBL" id="ABW18484.1"/>
    </source>
</evidence>
<dbReference type="PANTHER" id="PTHR30411:SF0">
    <property type="entry name" value="CYS-TRNA(PRO)_CYS-TRNA(CYS) DEACYLASE YBAK"/>
    <property type="match status" value="1"/>
</dbReference>
<name>A8MF05_ALKOO</name>
<organism evidence="6 7">
    <name type="scientific">Alkaliphilus oremlandii (strain OhILAs)</name>
    <name type="common">Clostridium oremlandii (strain OhILAs)</name>
    <dbReference type="NCBI Taxonomy" id="350688"/>
    <lineage>
        <taxon>Bacteria</taxon>
        <taxon>Bacillati</taxon>
        <taxon>Bacillota</taxon>
        <taxon>Clostridia</taxon>
        <taxon>Peptostreptococcales</taxon>
        <taxon>Natronincolaceae</taxon>
        <taxon>Alkaliphilus</taxon>
    </lineage>
</organism>
<accession>A8MF05</accession>
<dbReference type="AlphaFoldDB" id="A8MF05"/>
<dbReference type="InterPro" id="IPR004369">
    <property type="entry name" value="Prolyl-tRNA_editing_YbaK/EbsC"/>
</dbReference>
<evidence type="ECO:0000256" key="1">
    <source>
        <dbReference type="ARBA" id="ARBA00009798"/>
    </source>
</evidence>
<gene>
    <name evidence="6" type="ordered locus">Clos_0937</name>
</gene>
<dbReference type="NCBIfam" id="TIGR00011">
    <property type="entry name" value="YbaK_EbsC"/>
    <property type="match status" value="1"/>
</dbReference>
<keyword evidence="7" id="KW-1185">Reference proteome</keyword>
<dbReference type="KEGG" id="aoe:Clos_0937"/>
<comment type="similarity">
    <text evidence="1 4">Belongs to the prolyl-tRNA editing family. YbaK/EbsC subfamily.</text>
</comment>
<dbReference type="CDD" id="cd00002">
    <property type="entry name" value="YbaK_deacylase"/>
    <property type="match status" value="1"/>
</dbReference>
<keyword evidence="3 4" id="KW-0456">Lyase</keyword>
<dbReference type="Pfam" id="PF04073">
    <property type="entry name" value="tRNA_edit"/>
    <property type="match status" value="1"/>
</dbReference>
<evidence type="ECO:0000256" key="2">
    <source>
        <dbReference type="ARBA" id="ARBA00022917"/>
    </source>
</evidence>
<reference evidence="7" key="1">
    <citation type="submission" date="2007-10" db="EMBL/GenBank/DDBJ databases">
        <title>Complete genome of Alkaliphilus oremlandii OhILAs.</title>
        <authorList>
            <person name="Copeland A."/>
            <person name="Lucas S."/>
            <person name="Lapidus A."/>
            <person name="Barry K."/>
            <person name="Detter J.C."/>
            <person name="Glavina del Rio T."/>
            <person name="Hammon N."/>
            <person name="Israni S."/>
            <person name="Dalin E."/>
            <person name="Tice H."/>
            <person name="Pitluck S."/>
            <person name="Chain P."/>
            <person name="Malfatti S."/>
            <person name="Shin M."/>
            <person name="Vergez L."/>
            <person name="Schmutz J."/>
            <person name="Larimer F."/>
            <person name="Land M."/>
            <person name="Hauser L."/>
            <person name="Kyrpides N."/>
            <person name="Mikhailova N."/>
            <person name="Stolz J.F."/>
            <person name="Dawson A."/>
            <person name="Fisher E."/>
            <person name="Crable B."/>
            <person name="Perera E."/>
            <person name="Lisak J."/>
            <person name="Ranganathan M."/>
            <person name="Basu P."/>
            <person name="Richardson P."/>
        </authorList>
    </citation>
    <scope>NUCLEOTIDE SEQUENCE [LARGE SCALE GENOMIC DNA]</scope>
    <source>
        <strain evidence="7">OhILAs</strain>
    </source>
</reference>
<dbReference type="Gene3D" id="3.90.960.10">
    <property type="entry name" value="YbaK/aminoacyl-tRNA synthetase-associated domain"/>
    <property type="match status" value="1"/>
</dbReference>